<comment type="caution">
    <text evidence="1">The sequence shown here is derived from an EMBL/GenBank/DDBJ whole genome shotgun (WGS) entry which is preliminary data.</text>
</comment>
<keyword evidence="2" id="KW-1185">Reference proteome</keyword>
<gene>
    <name evidence="1" type="ORF">FJA49_07585</name>
</gene>
<dbReference type="Proteomes" id="UP000319175">
    <property type="component" value="Unassembled WGS sequence"/>
</dbReference>
<reference evidence="1 2" key="1">
    <citation type="submission" date="2019-06" db="EMBL/GenBank/DDBJ databases">
        <title>Flavobacterium sp. MaA-Y11 from geoumgang.</title>
        <authorList>
            <person name="Jeong S."/>
        </authorList>
    </citation>
    <scope>NUCLEOTIDE SEQUENCE [LARGE SCALE GENOMIC DNA]</scope>
    <source>
        <strain evidence="1 2">MaA-Y11</strain>
    </source>
</reference>
<protein>
    <submittedName>
        <fullName evidence="1">Uncharacterized protein</fullName>
    </submittedName>
</protein>
<sequence>MNNTICYIVKTWNNGNKNSSGAGYGIRIGIKNFDDLKDWEEIIVDTNSIKRTSQNFTKKCPEIRNIIIGKFLLKNDLSNWKYGKPFKLKLCKVGENKFELKIL</sequence>
<accession>A0A501QCD7</accession>
<name>A0A501QCD7_9FLAO</name>
<evidence type="ECO:0000313" key="1">
    <source>
        <dbReference type="EMBL" id="TPD69761.1"/>
    </source>
</evidence>
<dbReference type="EMBL" id="VFJE01000053">
    <property type="protein sequence ID" value="TPD69761.1"/>
    <property type="molecule type" value="Genomic_DNA"/>
</dbReference>
<dbReference type="AlphaFoldDB" id="A0A501QCD7"/>
<dbReference type="RefSeq" id="WP_140000388.1">
    <property type="nucleotide sequence ID" value="NZ_VFJE01000053.1"/>
</dbReference>
<evidence type="ECO:0000313" key="2">
    <source>
        <dbReference type="Proteomes" id="UP000319175"/>
    </source>
</evidence>
<proteinExistence type="predicted"/>
<organism evidence="1 2">
    <name type="scientific">Flavobacterium microcysteis</name>
    <dbReference type="NCBI Taxonomy" id="2596891"/>
    <lineage>
        <taxon>Bacteria</taxon>
        <taxon>Pseudomonadati</taxon>
        <taxon>Bacteroidota</taxon>
        <taxon>Flavobacteriia</taxon>
        <taxon>Flavobacteriales</taxon>
        <taxon>Flavobacteriaceae</taxon>
        <taxon>Flavobacterium</taxon>
    </lineage>
</organism>
<dbReference type="OrthoDB" id="7064642at2"/>